<keyword evidence="3" id="KW-1185">Reference proteome</keyword>
<evidence type="ECO:0000256" key="1">
    <source>
        <dbReference type="SAM" id="MobiDB-lite"/>
    </source>
</evidence>
<evidence type="ECO:0000313" key="2">
    <source>
        <dbReference type="EMBL" id="KAL0948396.1"/>
    </source>
</evidence>
<sequence length="114" mass="12517">MAHQSQLGPGLREHRGDRTRQQQQLEPLIEDHAEQEQDSFVSDRGGDSTTDAQDRGFFRRIMAGMTPSTTPIVDQPHAESSTFSPYTGADDAEFGVVEPPTAVPPRSPTLRRAG</sequence>
<dbReference type="Proteomes" id="UP001556367">
    <property type="component" value="Unassembled WGS sequence"/>
</dbReference>
<feature type="compositionally biased region" description="Polar residues" evidence="1">
    <location>
        <begin position="66"/>
        <end position="85"/>
    </location>
</feature>
<organism evidence="2 3">
    <name type="scientific">Hohenbuehelia grisea</name>
    <dbReference type="NCBI Taxonomy" id="104357"/>
    <lineage>
        <taxon>Eukaryota</taxon>
        <taxon>Fungi</taxon>
        <taxon>Dikarya</taxon>
        <taxon>Basidiomycota</taxon>
        <taxon>Agaricomycotina</taxon>
        <taxon>Agaricomycetes</taxon>
        <taxon>Agaricomycetidae</taxon>
        <taxon>Agaricales</taxon>
        <taxon>Pleurotineae</taxon>
        <taxon>Pleurotaceae</taxon>
        <taxon>Hohenbuehelia</taxon>
    </lineage>
</organism>
<dbReference type="EMBL" id="JASNQZ010000014">
    <property type="protein sequence ID" value="KAL0948396.1"/>
    <property type="molecule type" value="Genomic_DNA"/>
</dbReference>
<gene>
    <name evidence="2" type="ORF">HGRIS_010978</name>
</gene>
<feature type="compositionally biased region" description="Basic and acidic residues" evidence="1">
    <location>
        <begin position="11"/>
        <end position="20"/>
    </location>
</feature>
<evidence type="ECO:0000313" key="3">
    <source>
        <dbReference type="Proteomes" id="UP001556367"/>
    </source>
</evidence>
<accession>A0ABR3IYL3</accession>
<name>A0ABR3IYL3_9AGAR</name>
<reference evidence="3" key="1">
    <citation type="submission" date="2024-06" db="EMBL/GenBank/DDBJ databases">
        <title>Multi-omics analyses provide insights into the biosynthesis of the anticancer antibiotic pleurotin in Hohenbuehelia grisea.</title>
        <authorList>
            <person name="Weaver J.A."/>
            <person name="Alberti F."/>
        </authorList>
    </citation>
    <scope>NUCLEOTIDE SEQUENCE [LARGE SCALE GENOMIC DNA]</scope>
    <source>
        <strain evidence="3">T-177</strain>
    </source>
</reference>
<comment type="caution">
    <text evidence="2">The sequence shown here is derived from an EMBL/GenBank/DDBJ whole genome shotgun (WGS) entry which is preliminary data.</text>
</comment>
<protein>
    <submittedName>
        <fullName evidence="2">Uncharacterized protein</fullName>
    </submittedName>
</protein>
<proteinExistence type="predicted"/>
<feature type="region of interest" description="Disordered" evidence="1">
    <location>
        <begin position="1"/>
        <end position="114"/>
    </location>
</feature>